<gene>
    <name evidence="2" type="ORF">EVG20_g8672</name>
</gene>
<sequence>MPSQATRPPSLTHSVRTASSSDHGLETPPPGTHSPAASILSSKPLPVPPPEHPAFVQLSLSRTQKRSRPPRIRVSPTTALLKPRVFTAFLIYVSWEEFETLALSSKTWRNSLRDAELRDVLLSRFVPGYSVCRSHADMFSFRDVLLDFTDLQLFMSSQDLQLHKYPMHALTILSASQPSTSQSRRSHKYAAFCQAHSRFVLLLQSLVHSSPFPFAEESDDTRWRPRPSAAQNVRELVFPAPLSYFGNPASVVDRARETTSRKHRSVSSVLKRSGTRISEDGVLGRRFSVFGGSKAPPPPSADPHALKLYAESWRGWRRALNRSGTMSEGEDDRVFRPPHRRFASTAVSSQSSLDTSPNTSPSSQGSGNAPAAPTISSLHDIRMAASRLRAPVLRVFHPCSQMDDDAIAACETQLDDAGLWEHLSTGDVVCNLGFLPPEEEKGSDSDHSSVQDSEKRLWLLFDGTALVPYVPPAQLPLADPLTLPSPMYYAHILPPLLNPTYLMALPRCTAAQLSLVYMPTQVVSPHSPTGFARTKRYMWTARLPPKERPGLGEGWQGQWVLEGEGTKEGKEMLLDALRGDSNKPRKWEVVIEKSSASRLWLRLVVAIVLSR</sequence>
<dbReference type="AlphaFoldDB" id="A0A4Y9Y8F1"/>
<accession>A0A4Y9Y8F1</accession>
<name>A0A4Y9Y8F1_9AGAM</name>
<proteinExistence type="predicted"/>
<dbReference type="OrthoDB" id="3269821at2759"/>
<reference evidence="2 3" key="1">
    <citation type="submission" date="2019-02" db="EMBL/GenBank/DDBJ databases">
        <title>Genome sequencing of the rare red list fungi Dentipellis fragilis.</title>
        <authorList>
            <person name="Buettner E."/>
            <person name="Kellner H."/>
        </authorList>
    </citation>
    <scope>NUCLEOTIDE SEQUENCE [LARGE SCALE GENOMIC DNA]</scope>
    <source>
        <strain evidence="2 3">DSM 105465</strain>
    </source>
</reference>
<organism evidence="2 3">
    <name type="scientific">Dentipellis fragilis</name>
    <dbReference type="NCBI Taxonomy" id="205917"/>
    <lineage>
        <taxon>Eukaryota</taxon>
        <taxon>Fungi</taxon>
        <taxon>Dikarya</taxon>
        <taxon>Basidiomycota</taxon>
        <taxon>Agaricomycotina</taxon>
        <taxon>Agaricomycetes</taxon>
        <taxon>Russulales</taxon>
        <taxon>Hericiaceae</taxon>
        <taxon>Dentipellis</taxon>
    </lineage>
</organism>
<feature type="compositionally biased region" description="Polar residues" evidence="1">
    <location>
        <begin position="345"/>
        <end position="367"/>
    </location>
</feature>
<dbReference type="EMBL" id="SEOQ01000775">
    <property type="protein sequence ID" value="TFY57109.1"/>
    <property type="molecule type" value="Genomic_DNA"/>
</dbReference>
<feature type="region of interest" description="Disordered" evidence="1">
    <location>
        <begin position="1"/>
        <end position="46"/>
    </location>
</feature>
<keyword evidence="3" id="KW-1185">Reference proteome</keyword>
<evidence type="ECO:0000313" key="2">
    <source>
        <dbReference type="EMBL" id="TFY57109.1"/>
    </source>
</evidence>
<feature type="compositionally biased region" description="Polar residues" evidence="1">
    <location>
        <begin position="1"/>
        <end position="22"/>
    </location>
</feature>
<comment type="caution">
    <text evidence="2">The sequence shown here is derived from an EMBL/GenBank/DDBJ whole genome shotgun (WGS) entry which is preliminary data.</text>
</comment>
<protein>
    <submittedName>
        <fullName evidence="2">Uncharacterized protein</fullName>
    </submittedName>
</protein>
<evidence type="ECO:0000313" key="3">
    <source>
        <dbReference type="Proteomes" id="UP000298327"/>
    </source>
</evidence>
<dbReference type="Proteomes" id="UP000298327">
    <property type="component" value="Unassembled WGS sequence"/>
</dbReference>
<feature type="region of interest" description="Disordered" evidence="1">
    <location>
        <begin position="343"/>
        <end position="374"/>
    </location>
</feature>
<evidence type="ECO:0000256" key="1">
    <source>
        <dbReference type="SAM" id="MobiDB-lite"/>
    </source>
</evidence>